<sequence length="206" mass="24237">MVTSIMIQRCSLLKLDFIRGLNMYFLSLILDEMSREIQGGVPWCMFFSDDIVLVGHISIVLGWSIFGETLLGRLVHWRASFGVSYDTKVPLKLKGKFKMVVVRPTMMYGFECCLSKNEHGRKLEVTEIMMLRWTCGWNLLDMILNVVIRNSHVRRRLPSITIRMVESNLIDGKRRRGHPRRKWEYNVRLDMEELALFKDMTSYIRV</sequence>
<evidence type="ECO:0000313" key="2">
    <source>
        <dbReference type="Proteomes" id="UP000235145"/>
    </source>
</evidence>
<dbReference type="PANTHER" id="PTHR46238">
    <property type="entry name" value="REVERSE TRANSCRIPTASE DOMAIN-CONTAINING PROTEIN"/>
    <property type="match status" value="1"/>
</dbReference>
<name>A0A9R1UL36_LACSA</name>
<evidence type="ECO:0000313" key="1">
    <source>
        <dbReference type="EMBL" id="KAJ0189425.1"/>
    </source>
</evidence>
<keyword evidence="2" id="KW-1185">Reference proteome</keyword>
<dbReference type="Proteomes" id="UP000235145">
    <property type="component" value="Unassembled WGS sequence"/>
</dbReference>
<organism evidence="1 2">
    <name type="scientific">Lactuca sativa</name>
    <name type="common">Garden lettuce</name>
    <dbReference type="NCBI Taxonomy" id="4236"/>
    <lineage>
        <taxon>Eukaryota</taxon>
        <taxon>Viridiplantae</taxon>
        <taxon>Streptophyta</taxon>
        <taxon>Embryophyta</taxon>
        <taxon>Tracheophyta</taxon>
        <taxon>Spermatophyta</taxon>
        <taxon>Magnoliopsida</taxon>
        <taxon>eudicotyledons</taxon>
        <taxon>Gunneridae</taxon>
        <taxon>Pentapetalae</taxon>
        <taxon>asterids</taxon>
        <taxon>campanulids</taxon>
        <taxon>Asterales</taxon>
        <taxon>Asteraceae</taxon>
        <taxon>Cichorioideae</taxon>
        <taxon>Cichorieae</taxon>
        <taxon>Lactucinae</taxon>
        <taxon>Lactuca</taxon>
    </lineage>
</organism>
<accession>A0A9R1UL36</accession>
<comment type="caution">
    <text evidence="1">The sequence shown here is derived from an EMBL/GenBank/DDBJ whole genome shotgun (WGS) entry which is preliminary data.</text>
</comment>
<dbReference type="AlphaFoldDB" id="A0A9R1UL36"/>
<reference evidence="1 2" key="1">
    <citation type="journal article" date="2017" name="Nat. Commun.">
        <title>Genome assembly with in vitro proximity ligation data and whole-genome triplication in lettuce.</title>
        <authorList>
            <person name="Reyes-Chin-Wo S."/>
            <person name="Wang Z."/>
            <person name="Yang X."/>
            <person name="Kozik A."/>
            <person name="Arikit S."/>
            <person name="Song C."/>
            <person name="Xia L."/>
            <person name="Froenicke L."/>
            <person name="Lavelle D.O."/>
            <person name="Truco M.J."/>
            <person name="Xia R."/>
            <person name="Zhu S."/>
            <person name="Xu C."/>
            <person name="Xu H."/>
            <person name="Xu X."/>
            <person name="Cox K."/>
            <person name="Korf I."/>
            <person name="Meyers B.C."/>
            <person name="Michelmore R.W."/>
        </authorList>
    </citation>
    <scope>NUCLEOTIDE SEQUENCE [LARGE SCALE GENOMIC DNA]</scope>
    <source>
        <strain evidence="2">cv. Salinas</strain>
        <tissue evidence="1">Seedlings</tissue>
    </source>
</reference>
<dbReference type="PANTHER" id="PTHR46238:SF8">
    <property type="entry name" value="ENDONUCLEASE_EXONUCLEASE_PHOSPHATASE DOMAIN-CONTAINING PROTEIN"/>
    <property type="match status" value="1"/>
</dbReference>
<protein>
    <submittedName>
        <fullName evidence="1">Uncharacterized protein</fullName>
    </submittedName>
</protein>
<gene>
    <name evidence="1" type="ORF">LSAT_V11C800415760</name>
</gene>
<proteinExistence type="predicted"/>
<dbReference type="EMBL" id="NBSK02000008">
    <property type="protein sequence ID" value="KAJ0189425.1"/>
    <property type="molecule type" value="Genomic_DNA"/>
</dbReference>